<comment type="subcellular location">
    <subcellularLocation>
        <location evidence="1">Membrane</location>
        <topology evidence="1">Multi-pass membrane protein</topology>
    </subcellularLocation>
</comment>
<feature type="transmembrane region" description="Helical" evidence="6">
    <location>
        <begin position="224"/>
        <end position="246"/>
    </location>
</feature>
<evidence type="ECO:0000256" key="4">
    <source>
        <dbReference type="ARBA" id="ARBA00022989"/>
    </source>
</evidence>
<sequence length="264" mass="28004">MNVVAFQPMDVAIAAIVLVLDGVLSIVMRLKIHRSLAIASLRMVVQLVALGYILRAVFAIDTLWLTLALVLVMTLAAAREAAARPQQRLRHGHYVTSLVSVAAPALLTSLFALVTLLPGEHGGSPRFVIPVVGILLGNVLNSVSIGMAGVLEGVMPEAPAIEARLLLGHSFHEASGSLGRRSIRRAMVPLINQMSAAGIITMPGIMTGQVLAGMDPLAAATYQIVLMLLLAGGSGLGAILSVRLALDRLTDDRQRLRLDRLQVR</sequence>
<gene>
    <name evidence="7" type="ORF">FIV34_08645</name>
</gene>
<evidence type="ECO:0000256" key="2">
    <source>
        <dbReference type="ARBA" id="ARBA00005268"/>
    </source>
</evidence>
<feature type="transmembrane region" description="Helical" evidence="6">
    <location>
        <begin position="127"/>
        <end position="151"/>
    </location>
</feature>
<dbReference type="RefSeq" id="WP_139981608.1">
    <property type="nucleotide sequence ID" value="NZ_CP041046.1"/>
</dbReference>
<feature type="transmembrane region" description="Helical" evidence="6">
    <location>
        <begin position="190"/>
        <end position="212"/>
    </location>
</feature>
<keyword evidence="3 6" id="KW-0812">Transmembrane</keyword>
<evidence type="ECO:0000256" key="1">
    <source>
        <dbReference type="ARBA" id="ARBA00004141"/>
    </source>
</evidence>
<dbReference type="OrthoDB" id="9791807at2"/>
<evidence type="ECO:0000256" key="3">
    <source>
        <dbReference type="ARBA" id="ARBA00022692"/>
    </source>
</evidence>
<dbReference type="PANTHER" id="PTHR30028">
    <property type="entry name" value="UPF0014 INNER MEMBRANE PROTEIN YBBM-RELATED"/>
    <property type="match status" value="1"/>
</dbReference>
<evidence type="ECO:0000313" key="7">
    <source>
        <dbReference type="EMBL" id="QDE39261.1"/>
    </source>
</evidence>
<evidence type="ECO:0000256" key="5">
    <source>
        <dbReference type="ARBA" id="ARBA00023136"/>
    </source>
</evidence>
<reference evidence="7 8" key="1">
    <citation type="submission" date="2019-06" db="EMBL/GenBank/DDBJ databases">
        <title>A complete genome sequence for Luteibacter pinisoli MAH-14.</title>
        <authorList>
            <person name="Baltrus D.A."/>
        </authorList>
    </citation>
    <scope>NUCLEOTIDE SEQUENCE [LARGE SCALE GENOMIC DNA]</scope>
    <source>
        <strain evidence="7 8">MAH-14</strain>
    </source>
</reference>
<dbReference type="InterPro" id="IPR005226">
    <property type="entry name" value="UPF0014_fam"/>
</dbReference>
<keyword evidence="8" id="KW-1185">Reference proteome</keyword>
<feature type="transmembrane region" description="Helical" evidence="6">
    <location>
        <begin position="94"/>
        <end position="115"/>
    </location>
</feature>
<feature type="transmembrane region" description="Helical" evidence="6">
    <location>
        <begin position="39"/>
        <end position="58"/>
    </location>
</feature>
<dbReference type="Pfam" id="PF03649">
    <property type="entry name" value="UPF0014"/>
    <property type="match status" value="1"/>
</dbReference>
<organism evidence="7 8">
    <name type="scientific">Luteibacter pinisoli</name>
    <dbReference type="NCBI Taxonomy" id="2589080"/>
    <lineage>
        <taxon>Bacteria</taxon>
        <taxon>Pseudomonadati</taxon>
        <taxon>Pseudomonadota</taxon>
        <taxon>Gammaproteobacteria</taxon>
        <taxon>Lysobacterales</taxon>
        <taxon>Rhodanobacteraceae</taxon>
        <taxon>Luteibacter</taxon>
    </lineage>
</organism>
<proteinExistence type="inferred from homology"/>
<dbReference type="AlphaFoldDB" id="A0A4Y5Z220"/>
<name>A0A4Y5Z220_9GAMM</name>
<accession>A0A4Y5Z220</accession>
<keyword evidence="4 6" id="KW-1133">Transmembrane helix</keyword>
<evidence type="ECO:0000313" key="8">
    <source>
        <dbReference type="Proteomes" id="UP000316093"/>
    </source>
</evidence>
<dbReference type="Proteomes" id="UP000316093">
    <property type="component" value="Chromosome"/>
</dbReference>
<dbReference type="KEGG" id="lpy:FIV34_08645"/>
<dbReference type="GO" id="GO:0005886">
    <property type="term" value="C:plasma membrane"/>
    <property type="evidence" value="ECO:0007669"/>
    <property type="project" value="TreeGrafter"/>
</dbReference>
<feature type="transmembrane region" description="Helical" evidence="6">
    <location>
        <begin position="6"/>
        <end position="27"/>
    </location>
</feature>
<feature type="transmembrane region" description="Helical" evidence="6">
    <location>
        <begin position="64"/>
        <end position="82"/>
    </location>
</feature>
<dbReference type="PANTHER" id="PTHR30028:SF0">
    <property type="entry name" value="PROTEIN ALUMINUM SENSITIVE 3"/>
    <property type="match status" value="1"/>
</dbReference>
<protein>
    <submittedName>
        <fullName evidence="7">ABC transporter permease</fullName>
    </submittedName>
</protein>
<dbReference type="EMBL" id="CP041046">
    <property type="protein sequence ID" value="QDE39261.1"/>
    <property type="molecule type" value="Genomic_DNA"/>
</dbReference>
<evidence type="ECO:0000256" key="6">
    <source>
        <dbReference type="SAM" id="Phobius"/>
    </source>
</evidence>
<comment type="similarity">
    <text evidence="2">Belongs to the UPF0014 family.</text>
</comment>
<keyword evidence="5 6" id="KW-0472">Membrane</keyword>